<evidence type="ECO:0000313" key="3">
    <source>
        <dbReference type="Proteomes" id="UP001303222"/>
    </source>
</evidence>
<dbReference type="EMBL" id="MU859187">
    <property type="protein sequence ID" value="KAK3950183.1"/>
    <property type="molecule type" value="Genomic_DNA"/>
</dbReference>
<dbReference type="PANTHER" id="PTHR12265:SF40">
    <property type="entry name" value="DUF829-DOMAIN-CONTAINING PROTEIN"/>
    <property type="match status" value="1"/>
</dbReference>
<evidence type="ECO:0000313" key="2">
    <source>
        <dbReference type="EMBL" id="KAK3950183.1"/>
    </source>
</evidence>
<evidence type="ECO:0000256" key="1">
    <source>
        <dbReference type="SAM" id="MobiDB-lite"/>
    </source>
</evidence>
<name>A0AAN6NU20_9PEZI</name>
<protein>
    <recommendedName>
        <fullName evidence="4">Indole-diterpene biosynthesis protein PaxU</fullName>
    </recommendedName>
</protein>
<feature type="compositionally biased region" description="Acidic residues" evidence="1">
    <location>
        <begin position="158"/>
        <end position="168"/>
    </location>
</feature>
<keyword evidence="3" id="KW-1185">Reference proteome</keyword>
<dbReference type="Proteomes" id="UP001303222">
    <property type="component" value="Unassembled WGS sequence"/>
</dbReference>
<dbReference type="InterPro" id="IPR008547">
    <property type="entry name" value="DUF829_TMEM53"/>
</dbReference>
<reference evidence="2" key="1">
    <citation type="journal article" date="2023" name="Mol. Phylogenet. Evol.">
        <title>Genome-scale phylogeny and comparative genomics of the fungal order Sordariales.</title>
        <authorList>
            <person name="Hensen N."/>
            <person name="Bonometti L."/>
            <person name="Westerberg I."/>
            <person name="Brannstrom I.O."/>
            <person name="Guillou S."/>
            <person name="Cros-Aarteil S."/>
            <person name="Calhoun S."/>
            <person name="Haridas S."/>
            <person name="Kuo A."/>
            <person name="Mondo S."/>
            <person name="Pangilinan J."/>
            <person name="Riley R."/>
            <person name="LaButti K."/>
            <person name="Andreopoulos B."/>
            <person name="Lipzen A."/>
            <person name="Chen C."/>
            <person name="Yan M."/>
            <person name="Daum C."/>
            <person name="Ng V."/>
            <person name="Clum A."/>
            <person name="Steindorff A."/>
            <person name="Ohm R.A."/>
            <person name="Martin F."/>
            <person name="Silar P."/>
            <person name="Natvig D.O."/>
            <person name="Lalanne C."/>
            <person name="Gautier V."/>
            <person name="Ament-Velasquez S.L."/>
            <person name="Kruys A."/>
            <person name="Hutchinson M.I."/>
            <person name="Powell A.J."/>
            <person name="Barry K."/>
            <person name="Miller A.N."/>
            <person name="Grigoriev I.V."/>
            <person name="Debuchy R."/>
            <person name="Gladieux P."/>
            <person name="Hiltunen Thoren M."/>
            <person name="Johannesson H."/>
        </authorList>
    </citation>
    <scope>NUCLEOTIDE SEQUENCE</scope>
    <source>
        <strain evidence="2">CBS 626.80</strain>
    </source>
</reference>
<gene>
    <name evidence="2" type="ORF">QBC32DRAFT_376841</name>
</gene>
<organism evidence="2 3">
    <name type="scientific">Pseudoneurospora amorphoporcata</name>
    <dbReference type="NCBI Taxonomy" id="241081"/>
    <lineage>
        <taxon>Eukaryota</taxon>
        <taxon>Fungi</taxon>
        <taxon>Dikarya</taxon>
        <taxon>Ascomycota</taxon>
        <taxon>Pezizomycotina</taxon>
        <taxon>Sordariomycetes</taxon>
        <taxon>Sordariomycetidae</taxon>
        <taxon>Sordariales</taxon>
        <taxon>Sordariaceae</taxon>
        <taxon>Pseudoneurospora</taxon>
    </lineage>
</organism>
<comment type="caution">
    <text evidence="2">The sequence shown here is derived from an EMBL/GenBank/DDBJ whole genome shotgun (WGS) entry which is preliminary data.</text>
</comment>
<reference evidence="2" key="2">
    <citation type="submission" date="2023-06" db="EMBL/GenBank/DDBJ databases">
        <authorList>
            <consortium name="Lawrence Berkeley National Laboratory"/>
            <person name="Mondo S.J."/>
            <person name="Hensen N."/>
            <person name="Bonometti L."/>
            <person name="Westerberg I."/>
            <person name="Brannstrom I.O."/>
            <person name="Guillou S."/>
            <person name="Cros-Aarteil S."/>
            <person name="Calhoun S."/>
            <person name="Haridas S."/>
            <person name="Kuo A."/>
            <person name="Pangilinan J."/>
            <person name="Riley R."/>
            <person name="Labutti K."/>
            <person name="Andreopoulos B."/>
            <person name="Lipzen A."/>
            <person name="Chen C."/>
            <person name="Yanf M."/>
            <person name="Daum C."/>
            <person name="Ng V."/>
            <person name="Clum A."/>
            <person name="Steindorff A."/>
            <person name="Ohm R."/>
            <person name="Martin F."/>
            <person name="Silar P."/>
            <person name="Natvig D."/>
            <person name="Lalanne C."/>
            <person name="Gautier V."/>
            <person name="Ament-Velasquez S.L."/>
            <person name="Kruys A."/>
            <person name="Hutchinson M.I."/>
            <person name="Powell A.J."/>
            <person name="Barry K."/>
            <person name="Miller A.N."/>
            <person name="Grigoriev I.V."/>
            <person name="Debuchy R."/>
            <person name="Gladieux P."/>
            <person name="Thoren M.H."/>
            <person name="Johannesson H."/>
        </authorList>
    </citation>
    <scope>NUCLEOTIDE SEQUENCE</scope>
    <source>
        <strain evidence="2">CBS 626.80</strain>
    </source>
</reference>
<accession>A0AAN6NU20</accession>
<dbReference type="AlphaFoldDB" id="A0AAN6NU20"/>
<dbReference type="Pfam" id="PF05705">
    <property type="entry name" value="DUF829"/>
    <property type="match status" value="1"/>
</dbReference>
<feature type="region of interest" description="Disordered" evidence="1">
    <location>
        <begin position="119"/>
        <end position="168"/>
    </location>
</feature>
<feature type="compositionally biased region" description="Low complexity" evidence="1">
    <location>
        <begin position="131"/>
        <end position="157"/>
    </location>
</feature>
<evidence type="ECO:0008006" key="4">
    <source>
        <dbReference type="Google" id="ProtNLM"/>
    </source>
</evidence>
<proteinExistence type="predicted"/>
<sequence length="376" mass="42561">MFLVRIRTVTKDNGPLSFMTRLSQHVYLYRPTTTSTTTTTSRPPPKLILLFSWMGARDPHIAKYITPYQALFPGTPILLIKSEMKHVFKPQSSWPEMEHVVPVLREIFGSDMLLRPGSHRFGTSSIRDTESTTTALTSSPPASNSSSSSSSNSNSTNPEEEEEEEEDPQLLIHLFSNGGSSQLLSLHTYLQSQSHLQLRLPRHLVIFDSAPGQMAYLPTYLALSHVLLPPASRLRFPLWLFSFSTLRRALVAPLIHAWVSFLWTCNFLGRRRSSVSLLSRLESPLGRGAREQNDTTPGKGRAERERGRMYIYSEEDELVNWRDVERHLAEARQKGMKARGEKFEGTGHVGHARGAANEERYWGIVGDFWEGGGWLR</sequence>
<dbReference type="PANTHER" id="PTHR12265">
    <property type="entry name" value="TRANSMEMBRANE PROTEIN 53"/>
    <property type="match status" value="1"/>
</dbReference>